<dbReference type="GO" id="GO:0005737">
    <property type="term" value="C:cytoplasm"/>
    <property type="evidence" value="ECO:0007669"/>
    <property type="project" value="TreeGrafter"/>
</dbReference>
<dbReference type="Gene3D" id="3.90.1150.10">
    <property type="entry name" value="Aspartate Aminotransferase, domain 1"/>
    <property type="match status" value="1"/>
</dbReference>
<dbReference type="STRING" id="1453498.LG45_16095"/>
<keyword evidence="4 6" id="KW-0663">Pyridoxal phosphate</keyword>
<accession>A0A095SQT0</accession>
<reference evidence="8 9" key="1">
    <citation type="submission" date="2014-09" db="EMBL/GenBank/DDBJ databases">
        <title>Whole Genome Shotgun of Flavobacterium aquatile LMG 4008.</title>
        <authorList>
            <person name="Gale A.N."/>
            <person name="Pipes S.E."/>
            <person name="Newman J.D."/>
        </authorList>
    </citation>
    <scope>NUCLEOTIDE SEQUENCE [LARGE SCALE GENOMIC DNA]</scope>
    <source>
        <strain evidence="8 9">LMG 4008</strain>
    </source>
</reference>
<dbReference type="GO" id="GO:0016831">
    <property type="term" value="F:carboxy-lyase activity"/>
    <property type="evidence" value="ECO:0007669"/>
    <property type="project" value="UniProtKB-KW"/>
</dbReference>
<evidence type="ECO:0000313" key="9">
    <source>
        <dbReference type="Proteomes" id="UP000029554"/>
    </source>
</evidence>
<dbReference type="InterPro" id="IPR015421">
    <property type="entry name" value="PyrdxlP-dep_Trfase_major"/>
</dbReference>
<name>A0A095SQT0_9FLAO</name>
<dbReference type="GO" id="GO:0019752">
    <property type="term" value="P:carboxylic acid metabolic process"/>
    <property type="evidence" value="ECO:0007669"/>
    <property type="project" value="InterPro"/>
</dbReference>
<dbReference type="eggNOG" id="COG0076">
    <property type="taxonomic scope" value="Bacteria"/>
</dbReference>
<keyword evidence="5 7" id="KW-0456">Lyase</keyword>
<sequence length="478" mass="53386">MKIKKLFLLEESPKERKELVDKTLIFGEHFLNNLSHLNAYNDPSKSNLNTDRKFAINEKSSGIDEILSLLEEELLSPGLNTASGANMGYIPGGGIFSSALGDYIAAISNKYAGVFYASPGAVNMENELIRWTADLVGYSKGYGGNLTSGGSIANLIALLTAKKAKNINIRNIERTVIYCSHQSHHSIQRAINIIGLEDCIIRYIDIDSELRMNTEKLEKQIVEDLKIDLNPFLIVANAGSTDAGMIDPLCDIGKIATQYSLWFHIDAAYGGFYLLTKRGQKRLKGISLADSIIMDPHKSLFLPYGSGVVLVKNINNLIKANQYSANYMQDANEDSNSYSPSQLSPELSKHFRGLRMWLPLKLYGHNTFEHYLDEKLNLARYFYSNVKKIGFEVGPKPDLSIVTFRFLPKNGSADDLNRFIIKEIQNNGKVFISSTTINGNFTLRAAIVSFRTHKIEVDSLLNILSEILNKKDITTPLR</sequence>
<dbReference type="SUPFAM" id="SSF53383">
    <property type="entry name" value="PLP-dependent transferases"/>
    <property type="match status" value="1"/>
</dbReference>
<keyword evidence="3" id="KW-0210">Decarboxylase</keyword>
<dbReference type="OrthoDB" id="9803665at2"/>
<dbReference type="Proteomes" id="UP000029554">
    <property type="component" value="Unassembled WGS sequence"/>
</dbReference>
<evidence type="ECO:0000256" key="4">
    <source>
        <dbReference type="ARBA" id="ARBA00022898"/>
    </source>
</evidence>
<dbReference type="PANTHER" id="PTHR11999:SF70">
    <property type="entry name" value="MIP05841P"/>
    <property type="match status" value="1"/>
</dbReference>
<dbReference type="AlphaFoldDB" id="A0A095SQT0"/>
<dbReference type="Gene3D" id="3.40.640.10">
    <property type="entry name" value="Type I PLP-dependent aspartate aminotransferase-like (Major domain)"/>
    <property type="match status" value="1"/>
</dbReference>
<feature type="modified residue" description="N6-(pyridoxal phosphate)lysine" evidence="6">
    <location>
        <position position="298"/>
    </location>
</feature>
<organism evidence="8 9">
    <name type="scientific">Flavobacterium aquatile LMG 4008 = ATCC 11947</name>
    <dbReference type="NCBI Taxonomy" id="1453498"/>
    <lineage>
        <taxon>Bacteria</taxon>
        <taxon>Pseudomonadati</taxon>
        <taxon>Bacteroidota</taxon>
        <taxon>Flavobacteriia</taxon>
        <taxon>Flavobacteriales</taxon>
        <taxon>Flavobacteriaceae</taxon>
        <taxon>Flavobacterium</taxon>
    </lineage>
</organism>
<keyword evidence="9" id="KW-1185">Reference proteome</keyword>
<dbReference type="InterPro" id="IPR010977">
    <property type="entry name" value="Aromatic_deC"/>
</dbReference>
<dbReference type="InterPro" id="IPR015422">
    <property type="entry name" value="PyrdxlP-dep_Trfase_small"/>
</dbReference>
<evidence type="ECO:0000256" key="7">
    <source>
        <dbReference type="RuleBase" id="RU000382"/>
    </source>
</evidence>
<dbReference type="GO" id="GO:0030170">
    <property type="term" value="F:pyridoxal phosphate binding"/>
    <property type="evidence" value="ECO:0007669"/>
    <property type="project" value="InterPro"/>
</dbReference>
<evidence type="ECO:0000256" key="5">
    <source>
        <dbReference type="ARBA" id="ARBA00023239"/>
    </source>
</evidence>
<evidence type="ECO:0000256" key="1">
    <source>
        <dbReference type="ARBA" id="ARBA00001933"/>
    </source>
</evidence>
<dbReference type="EMBL" id="JRHH01000006">
    <property type="protein sequence ID" value="KGD66942.1"/>
    <property type="molecule type" value="Genomic_DNA"/>
</dbReference>
<protein>
    <submittedName>
        <fullName evidence="8">Amino acid decarboxylase</fullName>
    </submittedName>
</protein>
<dbReference type="InterPro" id="IPR002129">
    <property type="entry name" value="PyrdxlP-dep_de-COase"/>
</dbReference>
<gene>
    <name evidence="8" type="ORF">LG45_16095</name>
</gene>
<comment type="similarity">
    <text evidence="2 7">Belongs to the group II decarboxylase family.</text>
</comment>
<dbReference type="PANTHER" id="PTHR11999">
    <property type="entry name" value="GROUP II PYRIDOXAL-5-PHOSPHATE DECARBOXYLASE"/>
    <property type="match status" value="1"/>
</dbReference>
<evidence type="ECO:0000313" key="8">
    <source>
        <dbReference type="EMBL" id="KGD66942.1"/>
    </source>
</evidence>
<dbReference type="Pfam" id="PF00282">
    <property type="entry name" value="Pyridoxal_deC"/>
    <property type="match status" value="1"/>
</dbReference>
<evidence type="ECO:0000256" key="6">
    <source>
        <dbReference type="PIRSR" id="PIRSR602129-50"/>
    </source>
</evidence>
<dbReference type="RefSeq" id="WP_035128980.1">
    <property type="nucleotide sequence ID" value="NZ_JRHH01000006.1"/>
</dbReference>
<comment type="caution">
    <text evidence="8">The sequence shown here is derived from an EMBL/GenBank/DDBJ whole genome shotgun (WGS) entry which is preliminary data.</text>
</comment>
<evidence type="ECO:0000256" key="3">
    <source>
        <dbReference type="ARBA" id="ARBA00022793"/>
    </source>
</evidence>
<comment type="cofactor">
    <cofactor evidence="1 6 7">
        <name>pyridoxal 5'-phosphate</name>
        <dbReference type="ChEBI" id="CHEBI:597326"/>
    </cofactor>
</comment>
<evidence type="ECO:0000256" key="2">
    <source>
        <dbReference type="ARBA" id="ARBA00009533"/>
    </source>
</evidence>
<dbReference type="InterPro" id="IPR015424">
    <property type="entry name" value="PyrdxlP-dep_Trfase"/>
</dbReference>
<proteinExistence type="inferred from homology"/>